<evidence type="ECO:0000313" key="3">
    <source>
        <dbReference type="Proteomes" id="UP000037836"/>
    </source>
</evidence>
<keyword evidence="3" id="KW-1185">Reference proteome</keyword>
<comment type="caution">
    <text evidence="2">The sequence shown here is derived from an EMBL/GenBank/DDBJ whole genome shotgun (WGS) entry which is preliminary data.</text>
</comment>
<dbReference type="Pfam" id="PF13182">
    <property type="entry name" value="DUF4007"/>
    <property type="match status" value="1"/>
</dbReference>
<reference evidence="2 3" key="1">
    <citation type="submission" date="2015-10" db="EMBL/GenBank/DDBJ databases">
        <title>Comparative genomics and high-throughput reverse genetic screens identify a new phytobacterial MAMP and an Arabidopsis receptor required for immune elicitation.</title>
        <authorList>
            <person name="Mott G.A."/>
            <person name="Thakur S."/>
            <person name="Wang P.W."/>
            <person name="Desveaux D."/>
            <person name="Guttman D.S."/>
        </authorList>
    </citation>
    <scope>NUCLEOTIDE SEQUENCE [LARGE SCALE GENOMIC DNA]</scope>
    <source>
        <strain evidence="2 3">BR1</strain>
    </source>
</reference>
<sequence length="407" mass="45820">MRPLQTQNASTSTLKWSEKRSYFTAEFFKYPTISRALSKIGMRANDRALPPKNLAPEASRRDSALTQGYNAATWPGRLDQSTSLQDIDWSGSPVLERGQMKTTQIEKRDAHFSGHETFPLRQMWLKKAVDKANIDGLLPKEIFSSEKAIADFGVGRNMVASIRHWALACDVIAEDESRRNFMLTSEGESIFGKSGLDPYSENPVTAWFAHWCLAGRGTRSTTWFWLFNVLSAQSFSRDEALPTLTKYAISVAGGKKLSQATLSRDLDTCLRGYAPRSASSSVEEAAEPMLAELGLLQEERKGVFSFRRGPKSTLPDAFFAWALLDYWTRYRRAESSLTFETAAYAQGSPGRVFKLDEESVAERLFSLSDLTDGKLRWSDTSGLRQVHRGDFDPAMLMTKLLRKSYDY</sequence>
<proteinExistence type="predicted"/>
<dbReference type="Proteomes" id="UP000037836">
    <property type="component" value="Unassembled WGS sequence"/>
</dbReference>
<dbReference type="InterPro" id="IPR025248">
    <property type="entry name" value="DUF4007"/>
</dbReference>
<organism evidence="2 3">
    <name type="scientific">Pseudomonas savastanoi pv. glycinea</name>
    <name type="common">Pseudomonas syringae pv. glycinea</name>
    <dbReference type="NCBI Taxonomy" id="318"/>
    <lineage>
        <taxon>Bacteria</taxon>
        <taxon>Pseudomonadati</taxon>
        <taxon>Pseudomonadota</taxon>
        <taxon>Gammaproteobacteria</taxon>
        <taxon>Pseudomonadales</taxon>
        <taxon>Pseudomonadaceae</taxon>
        <taxon>Pseudomonas</taxon>
    </lineage>
</organism>
<feature type="domain" description="DUF4007" evidence="1">
    <location>
        <begin position="112"/>
        <end position="405"/>
    </location>
</feature>
<accession>A0ABR5LD01</accession>
<evidence type="ECO:0000313" key="2">
    <source>
        <dbReference type="EMBL" id="KPC43887.1"/>
    </source>
</evidence>
<dbReference type="EMBL" id="LGLO01000059">
    <property type="protein sequence ID" value="KPC43887.1"/>
    <property type="molecule type" value="Genomic_DNA"/>
</dbReference>
<name>A0ABR5LD01_PSESG</name>
<protein>
    <recommendedName>
        <fullName evidence="1">DUF4007 domain-containing protein</fullName>
    </recommendedName>
</protein>
<evidence type="ECO:0000259" key="1">
    <source>
        <dbReference type="Pfam" id="PF13182"/>
    </source>
</evidence>
<gene>
    <name evidence="2" type="ORF">AC496_4933</name>
</gene>